<keyword evidence="3" id="KW-1185">Reference proteome</keyword>
<feature type="region of interest" description="Disordered" evidence="1">
    <location>
        <begin position="1"/>
        <end position="29"/>
    </location>
</feature>
<dbReference type="PaxDb" id="273116-14324913"/>
<evidence type="ECO:0000256" key="1">
    <source>
        <dbReference type="SAM" id="MobiDB-lite"/>
    </source>
</evidence>
<organism evidence="2 3">
    <name type="scientific">Thermoplasma volcanium (strain ATCC 51530 / DSM 4299 / JCM 9571 / NBRC 15438 / GSS1)</name>
    <dbReference type="NCBI Taxonomy" id="273116"/>
    <lineage>
        <taxon>Archaea</taxon>
        <taxon>Methanobacteriati</taxon>
        <taxon>Thermoplasmatota</taxon>
        <taxon>Thermoplasmata</taxon>
        <taxon>Thermoplasmatales</taxon>
        <taxon>Thermoplasmataceae</taxon>
        <taxon>Thermoplasma</taxon>
    </lineage>
</organism>
<reference evidence="2 3" key="1">
    <citation type="journal article" date="1999" name="Proc. Jpn. Acad.">
        <title>Determination of the complete genomic DNA sequence of Thermoplasma volvanium GSS1.</title>
        <authorList>
            <person name="Kawashima T."/>
            <person name="Yamamoto Y."/>
            <person name="Aramaki H."/>
            <person name="Nunoshiba T."/>
            <person name="Kawamoto T."/>
            <person name="Watanabe K."/>
            <person name="Yamazaki M."/>
            <person name="Kanehori K."/>
            <person name="Amano N."/>
            <person name="Ohya Y."/>
            <person name="Makino K."/>
            <person name="Suzuki M."/>
        </authorList>
    </citation>
    <scope>NUCLEOTIDE SEQUENCE [LARGE SCALE GENOMIC DNA]</scope>
    <source>
        <strain evidence="3">ATCC 51530 / DSM 4299 / JCM 9571 / NBRC 15438 / GSS1</strain>
    </source>
</reference>
<evidence type="ECO:0000313" key="2">
    <source>
        <dbReference type="EMBL" id="BAB59839.1"/>
    </source>
</evidence>
<dbReference type="RefSeq" id="WP_048053962.1">
    <property type="nucleotide sequence ID" value="NC_002689.2"/>
</dbReference>
<name>Q97AW2_THEVO</name>
<reference evidence="2 3" key="2">
    <citation type="journal article" date="2000" name="Proc. Natl. Acad. Sci. U.S.A.">
        <title>Archaeal adaptation to higher temperatures revealed by genomic sequence of Thermoplasma volcanium.</title>
        <authorList>
            <person name="Kawashima T."/>
            <person name="Amano N."/>
            <person name="Koike H."/>
            <person name="Makino S."/>
            <person name="Higuchi S."/>
            <person name="Kawashima-Ohya Y."/>
            <person name="Watanabe K."/>
            <person name="Yamazaki M."/>
            <person name="Kanehori K."/>
            <person name="Kawamoto T."/>
            <person name="Nunoshiba T."/>
            <person name="Yamamoto Y."/>
            <person name="Aramaki H."/>
            <person name="Makino K."/>
            <person name="Suzuki M."/>
        </authorList>
    </citation>
    <scope>NUCLEOTIDE SEQUENCE [LARGE SCALE GENOMIC DNA]</scope>
    <source>
        <strain evidence="3">ATCC 51530 / DSM 4299 / JCM 9571 / NBRC 15438 / GSS1</strain>
    </source>
</reference>
<dbReference type="HOGENOM" id="CLU_2730623_0_0_2"/>
<proteinExistence type="predicted"/>
<dbReference type="EMBL" id="BA000011">
    <property type="protein sequence ID" value="BAB59839.1"/>
    <property type="molecule type" value="Genomic_DNA"/>
</dbReference>
<dbReference type="AlphaFoldDB" id="Q97AW2"/>
<sequence length="71" mass="7971">MKPWNNGPEPPHEPYPIQRDPGDVPPDQQYEDIARPIIHTEAAATAKINSKLSHYNSAFYSSNRIIGEIGE</sequence>
<evidence type="ECO:0000313" key="3">
    <source>
        <dbReference type="Proteomes" id="UP000001017"/>
    </source>
</evidence>
<accession>Q97AW2</accession>
<dbReference type="STRING" id="273116.gene:9381485"/>
<protein>
    <submittedName>
        <fullName evidence="2">TVG0703225 protein</fullName>
    </submittedName>
</protein>
<dbReference type="GeneID" id="24779917"/>
<gene>
    <name evidence="2" type="ORF">TVG0703225</name>
</gene>
<dbReference type="KEGG" id="tvo:TVG0703225"/>
<dbReference type="Proteomes" id="UP000001017">
    <property type="component" value="Chromosome"/>
</dbReference>